<dbReference type="EMBL" id="AMSI01000016">
    <property type="protein sequence ID" value="EKF40667.1"/>
    <property type="molecule type" value="Genomic_DNA"/>
</dbReference>
<organism evidence="2 3">
    <name type="scientific">Nitratireductor indicus C115</name>
    <dbReference type="NCBI Taxonomy" id="1231190"/>
    <lineage>
        <taxon>Bacteria</taxon>
        <taxon>Pseudomonadati</taxon>
        <taxon>Pseudomonadota</taxon>
        <taxon>Alphaproteobacteria</taxon>
        <taxon>Hyphomicrobiales</taxon>
        <taxon>Phyllobacteriaceae</taxon>
        <taxon>Nitratireductor</taxon>
    </lineage>
</organism>
<comment type="caution">
    <text evidence="2">The sequence shown here is derived from an EMBL/GenBank/DDBJ whole genome shotgun (WGS) entry which is preliminary data.</text>
</comment>
<sequence>MESSRHSGYHNIHDPGFRPDAAGHLRMHSTIRHEQSGETASSLRLVLTLIALLWVLSDIGFYFLLPALGQTASYNENPIGTSLYYVFWVGIAVITFWPQYARWQRVSRWRMFGNRLTSIAVWSLAFIAAMAFLAYLPKLPPIDLQGVTFREGFTLPELPLANGWYFLPKSVEILFQQLLVVALVLAMASEGIRVGKIALYCGLLFGGTHLLLAFGDVPVGYVIRFAFLAGLFGLTIPYLILRVPNGFAYSYAIHWGYYAATVMMARIVGPEAVLTIIRSLFDLS</sequence>
<name>K2PHR6_9HYPH</name>
<dbReference type="Proteomes" id="UP000007374">
    <property type="component" value="Unassembled WGS sequence"/>
</dbReference>
<feature type="transmembrane region" description="Helical" evidence="1">
    <location>
        <begin position="45"/>
        <end position="65"/>
    </location>
</feature>
<dbReference type="OrthoDB" id="7827455at2"/>
<gene>
    <name evidence="2" type="ORF">NA8A_20000</name>
</gene>
<evidence type="ECO:0008006" key="4">
    <source>
        <dbReference type="Google" id="ProtNLM"/>
    </source>
</evidence>
<keyword evidence="1" id="KW-0812">Transmembrane</keyword>
<dbReference type="AlphaFoldDB" id="K2PHR6"/>
<dbReference type="STRING" id="721133.SAMN05216176_103378"/>
<dbReference type="PATRIC" id="fig|1231190.3.peg.4134"/>
<evidence type="ECO:0000313" key="2">
    <source>
        <dbReference type="EMBL" id="EKF40667.1"/>
    </source>
</evidence>
<evidence type="ECO:0000256" key="1">
    <source>
        <dbReference type="SAM" id="Phobius"/>
    </source>
</evidence>
<keyword evidence="1" id="KW-1133">Transmembrane helix</keyword>
<evidence type="ECO:0000313" key="3">
    <source>
        <dbReference type="Proteomes" id="UP000007374"/>
    </source>
</evidence>
<keyword evidence="1" id="KW-0472">Membrane</keyword>
<accession>K2PHR6</accession>
<reference evidence="2 3" key="1">
    <citation type="journal article" date="2012" name="J. Bacteriol.">
        <title>Genome Sequence of Nitratireductor indicus Type Strain C115.</title>
        <authorList>
            <person name="Lai Q."/>
            <person name="Li G."/>
            <person name="Yu Z."/>
            <person name="Shao Z."/>
        </authorList>
    </citation>
    <scope>NUCLEOTIDE SEQUENCE [LARGE SCALE GENOMIC DNA]</scope>
    <source>
        <strain evidence="2 3">C115</strain>
    </source>
</reference>
<feature type="transmembrane region" description="Helical" evidence="1">
    <location>
        <begin position="85"/>
        <end position="103"/>
    </location>
</feature>
<dbReference type="RefSeq" id="WP_009452213.1">
    <property type="nucleotide sequence ID" value="NZ_AMSI01000016.1"/>
</dbReference>
<protein>
    <recommendedName>
        <fullName evidence="4">CPBP family intramembrane metalloprotease</fullName>
    </recommendedName>
</protein>
<keyword evidence="3" id="KW-1185">Reference proteome</keyword>
<feature type="transmembrane region" description="Helical" evidence="1">
    <location>
        <begin position="197"/>
        <end position="215"/>
    </location>
</feature>
<feature type="transmembrane region" description="Helical" evidence="1">
    <location>
        <begin position="164"/>
        <end position="185"/>
    </location>
</feature>
<feature type="transmembrane region" description="Helical" evidence="1">
    <location>
        <begin position="221"/>
        <end position="241"/>
    </location>
</feature>
<proteinExistence type="predicted"/>
<feature type="transmembrane region" description="Helical" evidence="1">
    <location>
        <begin position="115"/>
        <end position="136"/>
    </location>
</feature>